<evidence type="ECO:0000313" key="5">
    <source>
        <dbReference type="EMBL" id="MCE8019334.1"/>
    </source>
</evidence>
<accession>A0ABS9AC93</accession>
<evidence type="ECO:0000313" key="6">
    <source>
        <dbReference type="Proteomes" id="UP001320122"/>
    </source>
</evidence>
<keyword evidence="3" id="KW-1133">Transmembrane helix</keyword>
<dbReference type="InterPro" id="IPR011853">
    <property type="entry name" value="TRAP_DctM-Dct_fused"/>
</dbReference>
<dbReference type="EMBL" id="JABFTT010000003">
    <property type="protein sequence ID" value="MCE8019334.1"/>
    <property type="molecule type" value="Genomic_DNA"/>
</dbReference>
<feature type="transmembrane region" description="Helical" evidence="3">
    <location>
        <begin position="205"/>
        <end position="229"/>
    </location>
</feature>
<reference evidence="5 6" key="1">
    <citation type="journal article" date="2021" name="Front. Microbiol.">
        <title>Aerobic Denitrification and Heterotrophic Sulfur Oxidation in the Genus Halomonas Revealed by Six Novel Species Characterizations and Genome-Based Analysis.</title>
        <authorList>
            <person name="Wang L."/>
            <person name="Shao Z."/>
        </authorList>
    </citation>
    <scope>NUCLEOTIDE SEQUENCE [LARGE SCALE GENOMIC DNA]</scope>
    <source>
        <strain evidence="5 6">MCCC 1A11036</strain>
    </source>
</reference>
<feature type="transmembrane region" description="Helical" evidence="3">
    <location>
        <begin position="58"/>
        <end position="79"/>
    </location>
</feature>
<feature type="transmembrane region" description="Helical" evidence="3">
    <location>
        <begin position="116"/>
        <end position="139"/>
    </location>
</feature>
<feature type="transmembrane region" description="Helical" evidence="3">
    <location>
        <begin position="396"/>
        <end position="428"/>
    </location>
</feature>
<dbReference type="NCBIfam" id="TIGR02123">
    <property type="entry name" value="TRAP_fused"/>
    <property type="match status" value="1"/>
</dbReference>
<dbReference type="InterPro" id="IPR010656">
    <property type="entry name" value="DctM"/>
</dbReference>
<sequence>MRENITKLLALMLGGLILYTSATGPFESLIQRGIFLALVILLGLTLYPLGAGRRWRPLGLACDLILATGTVLACGYVAMNHERILVELPWASPRDMLFTGVLVVAVLELSRRAIGVIFPLLVLAGLAYAWLGSAIPGPLGHRGFDLYYITETLYLGDLGVWGMLVGVAATTIAAFVLFGCLLLHTGGGQTFMDLALRISGRSPGGAAKVATVASGLFGMVSGSAVANVATTGNFTIPMMKRLKYPAPFASGVEAVASTGGQIAPPILGAAAFIMAEILGESYLRIALAALLPAILFYLGVFLTIHLVAQRRNLQVVPDDELPTWPEVLRPERIIPILAALGGLFYGVLSGRSIQMAAFYGILMTVLTFVPFALLARRPLREIAGKLLSGLIDAGKGMVIIGVLLAGAQMLVAMIGMTGIGVTLASLIVNVGGESLFLVAFIVGGVCLILGMGIPTTAAYVLVASVLAPALTTIGVEPLIAHLFVFYFATLSVITPPVCVAVFVAAGIAGTNWLPAAGEAVRLAAAIYVIPFLLLIYPALAGFGSAFDILLASSQGVVFVLAFASLMSRVAVTGNRLLDVAGLGLVVGLALIPGWLTTSAALLLLVALYARRHQRLAASPAAPGTGEQRIAEKRPDGQSPGATGMMAKETRS</sequence>
<evidence type="ECO:0000259" key="4">
    <source>
        <dbReference type="Pfam" id="PF06808"/>
    </source>
</evidence>
<dbReference type="Pfam" id="PF06808">
    <property type="entry name" value="DctM"/>
    <property type="match status" value="1"/>
</dbReference>
<comment type="function">
    <text evidence="1">Part of the tripartite ATP-independent periplasmic (TRAP) transport system.</text>
</comment>
<evidence type="ECO:0000256" key="1">
    <source>
        <dbReference type="RuleBase" id="RU369079"/>
    </source>
</evidence>
<comment type="caution">
    <text evidence="5">The sequence shown here is derived from an EMBL/GenBank/DDBJ whole genome shotgun (WGS) entry which is preliminary data.</text>
</comment>
<keyword evidence="1" id="KW-1003">Cell membrane</keyword>
<proteinExistence type="predicted"/>
<feature type="transmembrane region" description="Helical" evidence="3">
    <location>
        <begin position="483"/>
        <end position="507"/>
    </location>
</feature>
<keyword evidence="3" id="KW-0472">Membrane</keyword>
<feature type="transmembrane region" description="Helical" evidence="3">
    <location>
        <begin position="159"/>
        <end position="184"/>
    </location>
</feature>
<feature type="transmembrane region" description="Helical" evidence="3">
    <location>
        <begin position="32"/>
        <end position="51"/>
    </location>
</feature>
<keyword evidence="1" id="KW-0997">Cell inner membrane</keyword>
<dbReference type="PANTHER" id="PTHR43849:SF2">
    <property type="entry name" value="BLL3936 PROTEIN"/>
    <property type="match status" value="1"/>
</dbReference>
<dbReference type="Proteomes" id="UP001320122">
    <property type="component" value="Unassembled WGS sequence"/>
</dbReference>
<organism evidence="5 6">
    <name type="scientific">Billgrantia zhangzhouensis</name>
    <dbReference type="NCBI Taxonomy" id="2733481"/>
    <lineage>
        <taxon>Bacteria</taxon>
        <taxon>Pseudomonadati</taxon>
        <taxon>Pseudomonadota</taxon>
        <taxon>Gammaproteobacteria</taxon>
        <taxon>Oceanospirillales</taxon>
        <taxon>Halomonadaceae</taxon>
        <taxon>Billgrantia</taxon>
    </lineage>
</organism>
<gene>
    <name evidence="5" type="ORF">HOP51_04255</name>
</gene>
<comment type="subcellular location">
    <subcellularLocation>
        <location evidence="1">Cell inner membrane</location>
        <topology evidence="1">Multi-pass membrane protein</topology>
    </subcellularLocation>
</comment>
<keyword evidence="3" id="KW-0812">Transmembrane</keyword>
<dbReference type="RefSeq" id="WP_234272730.1">
    <property type="nucleotide sequence ID" value="NZ_JABFTT010000003.1"/>
</dbReference>
<feature type="transmembrane region" description="Helical" evidence="3">
    <location>
        <begin position="434"/>
        <end position="462"/>
    </location>
</feature>
<feature type="region of interest" description="Disordered" evidence="2">
    <location>
        <begin position="618"/>
        <end position="651"/>
    </location>
</feature>
<protein>
    <submittedName>
        <fullName evidence="5">TRAP transporter fused permease subunit</fullName>
    </submittedName>
</protein>
<evidence type="ECO:0000256" key="3">
    <source>
        <dbReference type="SAM" id="Phobius"/>
    </source>
</evidence>
<feature type="domain" description="TRAP C4-dicarboxylate transport system permease DctM subunit" evidence="4">
    <location>
        <begin position="102"/>
        <end position="544"/>
    </location>
</feature>
<feature type="transmembrane region" description="Helical" evidence="3">
    <location>
        <begin position="519"/>
        <end position="539"/>
    </location>
</feature>
<feature type="transmembrane region" description="Helical" evidence="3">
    <location>
        <begin position="356"/>
        <end position="375"/>
    </location>
</feature>
<keyword evidence="1" id="KW-0813">Transport</keyword>
<feature type="transmembrane region" description="Helical" evidence="3">
    <location>
        <begin position="579"/>
        <end position="609"/>
    </location>
</feature>
<feature type="transmembrane region" description="Helical" evidence="3">
    <location>
        <begin position="91"/>
        <end position="109"/>
    </location>
</feature>
<evidence type="ECO:0000256" key="2">
    <source>
        <dbReference type="SAM" id="MobiDB-lite"/>
    </source>
</evidence>
<feature type="transmembrane region" description="Helical" evidence="3">
    <location>
        <begin position="333"/>
        <end position="350"/>
    </location>
</feature>
<dbReference type="PANTHER" id="PTHR43849">
    <property type="entry name" value="BLL3936 PROTEIN"/>
    <property type="match status" value="1"/>
</dbReference>
<feature type="transmembrane region" description="Helical" evidence="3">
    <location>
        <begin position="546"/>
        <end position="567"/>
    </location>
</feature>
<feature type="transmembrane region" description="Helical" evidence="3">
    <location>
        <begin position="282"/>
        <end position="304"/>
    </location>
</feature>
<keyword evidence="6" id="KW-1185">Reference proteome</keyword>
<name>A0ABS9AC93_9GAMM</name>